<organism evidence="4 5">
    <name type="scientific">Apiotrichum porosum</name>
    <dbReference type="NCBI Taxonomy" id="105984"/>
    <lineage>
        <taxon>Eukaryota</taxon>
        <taxon>Fungi</taxon>
        <taxon>Dikarya</taxon>
        <taxon>Basidiomycota</taxon>
        <taxon>Agaricomycotina</taxon>
        <taxon>Tremellomycetes</taxon>
        <taxon>Trichosporonales</taxon>
        <taxon>Trichosporonaceae</taxon>
        <taxon>Apiotrichum</taxon>
    </lineage>
</organism>
<feature type="region of interest" description="Disordered" evidence="1">
    <location>
        <begin position="501"/>
        <end position="556"/>
    </location>
</feature>
<name>A0A427XK43_9TREE</name>
<dbReference type="Proteomes" id="UP000279236">
    <property type="component" value="Unassembled WGS sequence"/>
</dbReference>
<proteinExistence type="predicted"/>
<dbReference type="OrthoDB" id="74764at2759"/>
<keyword evidence="5" id="KW-1185">Reference proteome</keyword>
<reference evidence="4 5" key="1">
    <citation type="submission" date="2018-11" db="EMBL/GenBank/DDBJ databases">
        <title>Genome sequence of Apiotrichum porosum DSM 27194.</title>
        <authorList>
            <person name="Aliyu H."/>
            <person name="Gorte O."/>
            <person name="Ochsenreither K."/>
        </authorList>
    </citation>
    <scope>NUCLEOTIDE SEQUENCE [LARGE SCALE GENOMIC DNA]</scope>
    <source>
        <strain evidence="4 5">DSM 27194</strain>
    </source>
</reference>
<sequence length="656" mass="69407">MVKTHHVLAALAAAATLTTAMIGNDQAIFVLDAGPYLTFSRMDPIVSPGGVAGHVHMIAGASNFRNVLNTPEEQQRAKCTTVSITADKSNYWVPAMYWMEKNNTYSIMKPYNRIYYMGNTAAGKMQPFPPGLRMLSGLSGERKEGANQVLGVYSNMERGTTNRQFIMNGTQHPNAPDYIMSNVNFPSCGWANQSLDSPDHFSHMAWPIYAGGGQVTMDPYQAICPDTHPIKYPHLFIESIFYLSDTQKANWNKEGPNVILSNGDTTGTNWHGDFVNGWPTDVLAEAIDNCRVGDHIQDCPAISKFIQSDVARDKCRLEGMIPNEDVGLTGAIAELPGCNKRWDWTGSRPTCDSTPTPGYVAPQYQFNSYWFSLPMVLPKIAPSTKPSDIPANLDVDYLDYQPRVGPWATYYDWSTPVDIPDVTHASQDTDYASGAGIDLAAVPGQQDSSDYRNENPATTVDAAAVAAVGPYPTHYTASWLCKNDPTWYGMPCVEPTAGASDNAAPAPTAVATPTAVASGSADGSTTDRGSSSIGAPADFNGSAATDGSSAPVSGNLAALPTPTADLVATAPAENNAAVTGTASPDDASSIEASVGGGGGTDGVTVATVATPVVTTAATGAVVGTGAAAAAYPAVTGKKKCKRSRRRRSRPAHRLSL</sequence>
<evidence type="ECO:0000256" key="2">
    <source>
        <dbReference type="SAM" id="SignalP"/>
    </source>
</evidence>
<dbReference type="STRING" id="105984.A0A427XK43"/>
<feature type="compositionally biased region" description="Polar residues" evidence="1">
    <location>
        <begin position="522"/>
        <end position="533"/>
    </location>
</feature>
<feature type="chain" id="PRO_5019076058" description="DUF1996 domain-containing protein" evidence="2">
    <location>
        <begin position="21"/>
        <end position="656"/>
    </location>
</feature>
<protein>
    <recommendedName>
        <fullName evidence="3">DUF1996 domain-containing protein</fullName>
    </recommendedName>
</protein>
<evidence type="ECO:0000313" key="4">
    <source>
        <dbReference type="EMBL" id="RSH79124.1"/>
    </source>
</evidence>
<feature type="region of interest" description="Disordered" evidence="1">
    <location>
        <begin position="636"/>
        <end position="656"/>
    </location>
</feature>
<dbReference type="InterPro" id="IPR018535">
    <property type="entry name" value="DUF1996"/>
</dbReference>
<gene>
    <name evidence="4" type="ORF">EHS24_001162</name>
</gene>
<dbReference type="GeneID" id="39585705"/>
<evidence type="ECO:0000256" key="1">
    <source>
        <dbReference type="SAM" id="MobiDB-lite"/>
    </source>
</evidence>
<evidence type="ECO:0000259" key="3">
    <source>
        <dbReference type="Pfam" id="PF09362"/>
    </source>
</evidence>
<keyword evidence="2" id="KW-0732">Signal</keyword>
<comment type="caution">
    <text evidence="4">The sequence shown here is derived from an EMBL/GenBank/DDBJ whole genome shotgun (WGS) entry which is preliminary data.</text>
</comment>
<evidence type="ECO:0000313" key="5">
    <source>
        <dbReference type="Proteomes" id="UP000279236"/>
    </source>
</evidence>
<feature type="domain" description="DUF1996" evidence="3">
    <location>
        <begin position="43"/>
        <end position="278"/>
    </location>
</feature>
<dbReference type="AlphaFoldDB" id="A0A427XK43"/>
<feature type="region of interest" description="Disordered" evidence="1">
    <location>
        <begin position="577"/>
        <end position="598"/>
    </location>
</feature>
<dbReference type="EMBL" id="RSCE01000010">
    <property type="protein sequence ID" value="RSH79124.1"/>
    <property type="molecule type" value="Genomic_DNA"/>
</dbReference>
<dbReference type="RefSeq" id="XP_028474271.1">
    <property type="nucleotide sequence ID" value="XM_028616964.1"/>
</dbReference>
<accession>A0A427XK43</accession>
<feature type="compositionally biased region" description="Low complexity" evidence="1">
    <location>
        <begin position="501"/>
        <end position="521"/>
    </location>
</feature>
<dbReference type="Pfam" id="PF09362">
    <property type="entry name" value="DUF1996"/>
    <property type="match status" value="1"/>
</dbReference>
<feature type="signal peptide" evidence="2">
    <location>
        <begin position="1"/>
        <end position="20"/>
    </location>
</feature>
<dbReference type="PANTHER" id="PTHR43662">
    <property type="match status" value="1"/>
</dbReference>
<feature type="compositionally biased region" description="Polar residues" evidence="1">
    <location>
        <begin position="542"/>
        <end position="552"/>
    </location>
</feature>
<dbReference type="PANTHER" id="PTHR43662:SF3">
    <property type="entry name" value="DOMAIN PROTEIN, PUTATIVE (AFU_ORTHOLOGUE AFUA_6G11970)-RELATED"/>
    <property type="match status" value="1"/>
</dbReference>